<gene>
    <name evidence="3" type="ORF">BJ976_000873</name>
</gene>
<proteinExistence type="predicted"/>
<feature type="compositionally biased region" description="Low complexity" evidence="1">
    <location>
        <begin position="56"/>
        <end position="65"/>
    </location>
</feature>
<dbReference type="AlphaFoldDB" id="A0A4Y8X1B5"/>
<feature type="compositionally biased region" description="Low complexity" evidence="1">
    <location>
        <begin position="324"/>
        <end position="335"/>
    </location>
</feature>
<evidence type="ECO:0000256" key="1">
    <source>
        <dbReference type="SAM" id="MobiDB-lite"/>
    </source>
</evidence>
<dbReference type="NCBIfam" id="NF040712">
    <property type="entry name" value="SepH"/>
    <property type="match status" value="1"/>
</dbReference>
<keyword evidence="4" id="KW-1185">Reference proteome</keyword>
<feature type="region of interest" description="Disordered" evidence="1">
    <location>
        <begin position="311"/>
        <end position="346"/>
    </location>
</feature>
<evidence type="ECO:0000313" key="3">
    <source>
        <dbReference type="EMBL" id="MBB4882522.1"/>
    </source>
</evidence>
<comment type="caution">
    <text evidence="3">The sequence shown here is derived from an EMBL/GenBank/DDBJ whole genome shotgun (WGS) entry which is preliminary data.</text>
</comment>
<dbReference type="Pfam" id="PF11268">
    <property type="entry name" value="DUF3071"/>
    <property type="match status" value="1"/>
</dbReference>
<dbReference type="OrthoDB" id="5180791at2"/>
<evidence type="ECO:0000259" key="2">
    <source>
        <dbReference type="Pfam" id="PF11268"/>
    </source>
</evidence>
<reference evidence="3 4" key="1">
    <citation type="submission" date="2020-08" db="EMBL/GenBank/DDBJ databases">
        <title>Sequencing the genomes of 1000 actinobacteria strains.</title>
        <authorList>
            <person name="Klenk H.-P."/>
        </authorList>
    </citation>
    <scope>NUCLEOTIDE SEQUENCE [LARGE SCALE GENOMIC DNA]</scope>
    <source>
        <strain evidence="3 4">DSM 19079</strain>
    </source>
</reference>
<feature type="compositionally biased region" description="Low complexity" evidence="1">
    <location>
        <begin position="413"/>
        <end position="430"/>
    </location>
</feature>
<evidence type="ECO:0000313" key="4">
    <source>
        <dbReference type="Proteomes" id="UP000560081"/>
    </source>
</evidence>
<name>A0A4Y8X1B5_9MICC</name>
<feature type="region of interest" description="Disordered" evidence="1">
    <location>
        <begin position="361"/>
        <end position="508"/>
    </location>
</feature>
<dbReference type="InterPro" id="IPR047682">
    <property type="entry name" value="SepH-like"/>
</dbReference>
<feature type="compositionally biased region" description="Low complexity" evidence="1">
    <location>
        <begin position="396"/>
        <end position="406"/>
    </location>
</feature>
<feature type="region of interest" description="Disordered" evidence="1">
    <location>
        <begin position="1"/>
        <end position="86"/>
    </location>
</feature>
<sequence>MAELRLTGPTEDGDALRLTTPDGSAHTLPVTPYLRRLVVEQGEEQDEARPQPEHPAPAAAPQGAAVDEPTAAPEGDPAPVATADVDLTPRISLVPAPDGEAGEELALDVVRSPDAERPEPVSTVERPGSAGPTAPVTPVADQADVRAAATADAVPLSPREIQARIRAGATVEQVARESGNAYSRIRTYGFPVLAERGYIAQQAQGVEVWVGGPDLYSSTVTDGGPTTLAELAAHRLAELGVDVGALEWDAWRAGAGDWTVVAAFPAPEGTALPTREEPPARWSFRPSGRHLDPQNAWARILSDAQAWDVRHPAADGEPAEEDGASAAAVDAGQDAVTPRGAVSASADRDADLLEILRSRRGRRVGQDEESDDALAHLIARGAQAREAAERSEEETAGPSPAAPGDAPAEEAADTPAPSRAARLLRGLPALPEDDAEADAQEDRADDGPETAPPATPVERTDEDPAAEPTPRPGRERPAMPTPRPRARSAARRASVPSWDDIVFGRKGD</sequence>
<dbReference type="InterPro" id="IPR021421">
    <property type="entry name" value="DUF3071"/>
</dbReference>
<accession>A0A4Y8X1B5</accession>
<protein>
    <recommendedName>
        <fullName evidence="2">DUF3071 domain-containing protein</fullName>
    </recommendedName>
</protein>
<feature type="region of interest" description="Disordered" evidence="1">
    <location>
        <begin position="109"/>
        <end position="139"/>
    </location>
</feature>
<organism evidence="3 4">
    <name type="scientific">Micrococcus flavus</name>
    <dbReference type="NCBI Taxonomy" id="384602"/>
    <lineage>
        <taxon>Bacteria</taxon>
        <taxon>Bacillati</taxon>
        <taxon>Actinomycetota</taxon>
        <taxon>Actinomycetes</taxon>
        <taxon>Micrococcales</taxon>
        <taxon>Micrococcaceae</taxon>
        <taxon>Micrococcus</taxon>
    </lineage>
</organism>
<dbReference type="Proteomes" id="UP000560081">
    <property type="component" value="Unassembled WGS sequence"/>
</dbReference>
<dbReference type="RefSeq" id="WP_135030241.1">
    <property type="nucleotide sequence ID" value="NZ_BMLA01000001.1"/>
</dbReference>
<feature type="domain" description="DUF3071" evidence="2">
    <location>
        <begin position="1"/>
        <end position="284"/>
    </location>
</feature>
<dbReference type="EMBL" id="JACHMC010000001">
    <property type="protein sequence ID" value="MBB4882522.1"/>
    <property type="molecule type" value="Genomic_DNA"/>
</dbReference>